<feature type="compositionally biased region" description="Polar residues" evidence="1">
    <location>
        <begin position="13"/>
        <end position="30"/>
    </location>
</feature>
<reference evidence="2 3" key="1">
    <citation type="submission" date="2024-05" db="EMBL/GenBank/DDBJ databases">
        <title>Genome sequencing and assembly of Indian major carp, Cirrhinus mrigala (Hamilton, 1822).</title>
        <authorList>
            <person name="Mohindra V."/>
            <person name="Chowdhury L.M."/>
            <person name="Lal K."/>
            <person name="Jena J.K."/>
        </authorList>
    </citation>
    <scope>NUCLEOTIDE SEQUENCE [LARGE SCALE GENOMIC DNA]</scope>
    <source>
        <strain evidence="2">CM1030</strain>
        <tissue evidence="2">Blood</tissue>
    </source>
</reference>
<name>A0ABD0S1Z3_CIRMR</name>
<feature type="non-terminal residue" evidence="2">
    <location>
        <position position="58"/>
    </location>
</feature>
<evidence type="ECO:0000256" key="1">
    <source>
        <dbReference type="SAM" id="MobiDB-lite"/>
    </source>
</evidence>
<proteinExistence type="predicted"/>
<comment type="caution">
    <text evidence="2">The sequence shown here is derived from an EMBL/GenBank/DDBJ whole genome shotgun (WGS) entry which is preliminary data.</text>
</comment>
<evidence type="ECO:0000313" key="3">
    <source>
        <dbReference type="Proteomes" id="UP001529510"/>
    </source>
</evidence>
<gene>
    <name evidence="2" type="ORF">M9458_002639</name>
</gene>
<dbReference type="AlphaFoldDB" id="A0ABD0S1Z3"/>
<feature type="compositionally biased region" description="Basic residues" evidence="1">
    <location>
        <begin position="1"/>
        <end position="10"/>
    </location>
</feature>
<dbReference type="Proteomes" id="UP001529510">
    <property type="component" value="Unassembled WGS sequence"/>
</dbReference>
<sequence>SASDYRKRRKSEPSVTQANTGSEQNASQVFSRPADSNKAQTLKKPTIRSSPSSPSRPK</sequence>
<evidence type="ECO:0000313" key="2">
    <source>
        <dbReference type="EMBL" id="KAL0204621.1"/>
    </source>
</evidence>
<dbReference type="EMBL" id="JAMKFB020000001">
    <property type="protein sequence ID" value="KAL0204621.1"/>
    <property type="molecule type" value="Genomic_DNA"/>
</dbReference>
<feature type="non-terminal residue" evidence="2">
    <location>
        <position position="1"/>
    </location>
</feature>
<accession>A0ABD0S1Z3</accession>
<protein>
    <submittedName>
        <fullName evidence="2">Uncharacterized protein</fullName>
    </submittedName>
</protein>
<keyword evidence="3" id="KW-1185">Reference proteome</keyword>
<organism evidence="2 3">
    <name type="scientific">Cirrhinus mrigala</name>
    <name type="common">Mrigala</name>
    <dbReference type="NCBI Taxonomy" id="683832"/>
    <lineage>
        <taxon>Eukaryota</taxon>
        <taxon>Metazoa</taxon>
        <taxon>Chordata</taxon>
        <taxon>Craniata</taxon>
        <taxon>Vertebrata</taxon>
        <taxon>Euteleostomi</taxon>
        <taxon>Actinopterygii</taxon>
        <taxon>Neopterygii</taxon>
        <taxon>Teleostei</taxon>
        <taxon>Ostariophysi</taxon>
        <taxon>Cypriniformes</taxon>
        <taxon>Cyprinidae</taxon>
        <taxon>Labeoninae</taxon>
        <taxon>Labeonini</taxon>
        <taxon>Cirrhinus</taxon>
    </lineage>
</organism>
<feature type="region of interest" description="Disordered" evidence="1">
    <location>
        <begin position="1"/>
        <end position="58"/>
    </location>
</feature>
<feature type="compositionally biased region" description="Low complexity" evidence="1">
    <location>
        <begin position="48"/>
        <end position="58"/>
    </location>
</feature>